<keyword evidence="4" id="KW-0560">Oxidoreductase</keyword>
<dbReference type="AlphaFoldDB" id="A0A0A1SN74"/>
<evidence type="ECO:0000256" key="6">
    <source>
        <dbReference type="ARBA" id="ARBA00023033"/>
    </source>
</evidence>
<dbReference type="HOGENOM" id="CLU_025001_0_0_1"/>
<dbReference type="Gene3D" id="1.10.630.10">
    <property type="entry name" value="Cytochrome P450"/>
    <property type="match status" value="1"/>
</dbReference>
<dbReference type="EMBL" id="CDHN01000001">
    <property type="protein sequence ID" value="CEJ81828.1"/>
    <property type="molecule type" value="Genomic_DNA"/>
</dbReference>
<reference evidence="7 8" key="1">
    <citation type="journal article" date="2015" name="Genome Announc.">
        <title>Draft Genome Sequence and Gene Annotation of the Entomopathogenic Fungus Verticillium hemipterigenum.</title>
        <authorList>
            <person name="Horn F."/>
            <person name="Habel A."/>
            <person name="Scharf D.H."/>
            <person name="Dworschak J."/>
            <person name="Brakhage A.A."/>
            <person name="Guthke R."/>
            <person name="Hertweck C."/>
            <person name="Linde J."/>
        </authorList>
    </citation>
    <scope>NUCLEOTIDE SEQUENCE [LARGE SCALE GENOMIC DNA]</scope>
</reference>
<evidence type="ECO:0000256" key="4">
    <source>
        <dbReference type="ARBA" id="ARBA00023002"/>
    </source>
</evidence>
<name>A0A0A1SN74_9HYPO</name>
<organism evidence="7 8">
    <name type="scientific">[Torrubiella] hemipterigena</name>
    <dbReference type="NCBI Taxonomy" id="1531966"/>
    <lineage>
        <taxon>Eukaryota</taxon>
        <taxon>Fungi</taxon>
        <taxon>Dikarya</taxon>
        <taxon>Ascomycota</taxon>
        <taxon>Pezizomycotina</taxon>
        <taxon>Sordariomycetes</taxon>
        <taxon>Hypocreomycetidae</taxon>
        <taxon>Hypocreales</taxon>
        <taxon>Clavicipitaceae</taxon>
        <taxon>Clavicipitaceae incertae sedis</taxon>
        <taxon>'Torrubiella' clade</taxon>
    </lineage>
</organism>
<dbReference type="PANTHER" id="PTHR24291">
    <property type="entry name" value="CYTOCHROME P450 FAMILY 4"/>
    <property type="match status" value="1"/>
</dbReference>
<gene>
    <name evidence="7" type="ORF">VHEMI01938</name>
</gene>
<dbReference type="GO" id="GO:0005506">
    <property type="term" value="F:iron ion binding"/>
    <property type="evidence" value="ECO:0007669"/>
    <property type="project" value="InterPro"/>
</dbReference>
<evidence type="ECO:0008006" key="9">
    <source>
        <dbReference type="Google" id="ProtNLM"/>
    </source>
</evidence>
<evidence type="ECO:0000256" key="3">
    <source>
        <dbReference type="ARBA" id="ARBA00022723"/>
    </source>
</evidence>
<dbReference type="SUPFAM" id="SSF48264">
    <property type="entry name" value="Cytochrome P450"/>
    <property type="match status" value="1"/>
</dbReference>
<dbReference type="InterPro" id="IPR036396">
    <property type="entry name" value="Cyt_P450_sf"/>
</dbReference>
<keyword evidence="6" id="KW-0503">Monooxygenase</keyword>
<dbReference type="OrthoDB" id="1470350at2759"/>
<sequence length="376" mass="42320">MLSFSSIVGLAVTGSVAFVIWKAYPKPIAGVPYHKKSARSILGDIPRLSQSLKKTQDFVKYIVDEAEVFQGPIFQLFLSPFSSPTIVIVDYEETRDIMLHRTGEFDRSKRVQEVFRPIIGTNQFVLDSGETWKLHRRLVQDTMSPAFLRDVAAPSLYKAFQVLVDLWDRKIALASGRPFPVGEDISAATLDGVLAFTFGSNLSNTATMPRLEALTSLDPKSWVESLHQDAPVDFPTNRTHPSIEAVGGISHYLAKVSEYPVPNMAWWFFKRTSHFQQQSKLKKEFIHSKIEKSIHATAGKADGTTVLRNAVDLVIDRERRLSERYGKTPDYFSDAVVDELFGFTLAGHETTSTTMAWVMKILTSHPSIQLKLRRLL</sequence>
<evidence type="ECO:0000256" key="2">
    <source>
        <dbReference type="ARBA" id="ARBA00022617"/>
    </source>
</evidence>
<evidence type="ECO:0000256" key="5">
    <source>
        <dbReference type="ARBA" id="ARBA00023004"/>
    </source>
</evidence>
<dbReference type="Proteomes" id="UP000039046">
    <property type="component" value="Unassembled WGS sequence"/>
</dbReference>
<dbReference type="InterPro" id="IPR001128">
    <property type="entry name" value="Cyt_P450"/>
</dbReference>
<evidence type="ECO:0000313" key="7">
    <source>
        <dbReference type="EMBL" id="CEJ81828.1"/>
    </source>
</evidence>
<protein>
    <recommendedName>
        <fullName evidence="9">Cytochrome P450</fullName>
    </recommendedName>
</protein>
<evidence type="ECO:0000256" key="1">
    <source>
        <dbReference type="ARBA" id="ARBA00010617"/>
    </source>
</evidence>
<keyword evidence="8" id="KW-1185">Reference proteome</keyword>
<dbReference type="GO" id="GO:0016705">
    <property type="term" value="F:oxidoreductase activity, acting on paired donors, with incorporation or reduction of molecular oxygen"/>
    <property type="evidence" value="ECO:0007669"/>
    <property type="project" value="InterPro"/>
</dbReference>
<dbReference type="Pfam" id="PF00067">
    <property type="entry name" value="p450"/>
    <property type="match status" value="1"/>
</dbReference>
<evidence type="ECO:0000313" key="8">
    <source>
        <dbReference type="Proteomes" id="UP000039046"/>
    </source>
</evidence>
<keyword evidence="2" id="KW-0349">Heme</keyword>
<keyword evidence="3" id="KW-0479">Metal-binding</keyword>
<proteinExistence type="inferred from homology"/>
<accession>A0A0A1SN74</accession>
<dbReference type="InterPro" id="IPR050196">
    <property type="entry name" value="Cytochrome_P450_Monoox"/>
</dbReference>
<dbReference type="GO" id="GO:0004497">
    <property type="term" value="F:monooxygenase activity"/>
    <property type="evidence" value="ECO:0007669"/>
    <property type="project" value="UniProtKB-KW"/>
</dbReference>
<keyword evidence="5" id="KW-0408">Iron</keyword>
<dbReference type="GO" id="GO:0020037">
    <property type="term" value="F:heme binding"/>
    <property type="evidence" value="ECO:0007669"/>
    <property type="project" value="InterPro"/>
</dbReference>
<comment type="similarity">
    <text evidence="1">Belongs to the cytochrome P450 family.</text>
</comment>
<dbReference type="STRING" id="1531966.A0A0A1SN74"/>
<dbReference type="PANTHER" id="PTHR24291:SF50">
    <property type="entry name" value="BIFUNCTIONAL ALBAFLAVENONE MONOOXYGENASE_TERPENE SYNTHASE"/>
    <property type="match status" value="1"/>
</dbReference>